<reference evidence="3" key="1">
    <citation type="submission" date="2020-10" db="EMBL/GenBank/DDBJ databases">
        <authorList>
            <person name="Gilroy R."/>
        </authorList>
    </citation>
    <scope>NUCLEOTIDE SEQUENCE</scope>
    <source>
        <strain evidence="3">B2-22910</strain>
    </source>
</reference>
<feature type="domain" description="THUMP-like" evidence="1">
    <location>
        <begin position="373"/>
        <end position="423"/>
    </location>
</feature>
<dbReference type="Pfam" id="PF18096">
    <property type="entry name" value="Thump_like"/>
    <property type="match status" value="1"/>
</dbReference>
<evidence type="ECO:0000313" key="3">
    <source>
        <dbReference type="EMBL" id="MBO8471251.1"/>
    </source>
</evidence>
<gene>
    <name evidence="3" type="ORF">IAB82_05580</name>
</gene>
<comment type="caution">
    <text evidence="3">The sequence shown here is derived from an EMBL/GenBank/DDBJ whole genome shotgun (WGS) entry which is preliminary data.</text>
</comment>
<evidence type="ECO:0000313" key="4">
    <source>
        <dbReference type="Proteomes" id="UP000823603"/>
    </source>
</evidence>
<dbReference type="Gene3D" id="3.40.50.150">
    <property type="entry name" value="Vaccinia Virus protein VP39"/>
    <property type="match status" value="1"/>
</dbReference>
<protein>
    <recommendedName>
        <fullName evidence="5">THUMP-like domain-containing protein</fullName>
    </recommendedName>
</protein>
<dbReference type="InterPro" id="IPR041497">
    <property type="entry name" value="Thump-like"/>
</dbReference>
<proteinExistence type="predicted"/>
<dbReference type="AlphaFoldDB" id="A0A9D9IGJ8"/>
<evidence type="ECO:0000259" key="1">
    <source>
        <dbReference type="Pfam" id="PF18096"/>
    </source>
</evidence>
<dbReference type="InterPro" id="IPR029063">
    <property type="entry name" value="SAM-dependent_MTases_sf"/>
</dbReference>
<reference evidence="3" key="2">
    <citation type="journal article" date="2021" name="PeerJ">
        <title>Extensive microbial diversity within the chicken gut microbiome revealed by metagenomics and culture.</title>
        <authorList>
            <person name="Gilroy R."/>
            <person name="Ravi A."/>
            <person name="Getino M."/>
            <person name="Pursley I."/>
            <person name="Horton D.L."/>
            <person name="Alikhan N.F."/>
            <person name="Baker D."/>
            <person name="Gharbi K."/>
            <person name="Hall N."/>
            <person name="Watson M."/>
            <person name="Adriaenssens E.M."/>
            <person name="Foster-Nyarko E."/>
            <person name="Jarju S."/>
            <person name="Secka A."/>
            <person name="Antonio M."/>
            <person name="Oren A."/>
            <person name="Chaudhuri R.R."/>
            <person name="La Ragione R."/>
            <person name="Hildebrand F."/>
            <person name="Pallen M.J."/>
        </authorList>
    </citation>
    <scope>NUCLEOTIDE SEQUENCE</scope>
    <source>
        <strain evidence="3">B2-22910</strain>
    </source>
</reference>
<dbReference type="Gene3D" id="1.10.10.1110">
    <property type="entry name" value="Methyltransferase PG1098, N-terminal domain"/>
    <property type="match status" value="1"/>
</dbReference>
<dbReference type="InterPro" id="IPR054168">
    <property type="entry name" value="PG_1098_Fer"/>
</dbReference>
<dbReference type="Pfam" id="PF22013">
    <property type="entry name" value="PG_1098_Fer"/>
    <property type="match status" value="1"/>
</dbReference>
<feature type="domain" description="PG-1098 ferredoxin-like" evidence="2">
    <location>
        <begin position="325"/>
        <end position="360"/>
    </location>
</feature>
<evidence type="ECO:0008006" key="5">
    <source>
        <dbReference type="Google" id="ProtNLM"/>
    </source>
</evidence>
<dbReference type="EMBL" id="JADIMB010000080">
    <property type="protein sequence ID" value="MBO8471251.1"/>
    <property type="molecule type" value="Genomic_DNA"/>
</dbReference>
<name>A0A9D9IGJ8_9BACT</name>
<organism evidence="3 4">
    <name type="scientific">Candidatus Cryptobacteroides faecavium</name>
    <dbReference type="NCBI Taxonomy" id="2840762"/>
    <lineage>
        <taxon>Bacteria</taxon>
        <taxon>Pseudomonadati</taxon>
        <taxon>Bacteroidota</taxon>
        <taxon>Bacteroidia</taxon>
        <taxon>Bacteroidales</taxon>
        <taxon>Candidatus Cryptobacteroides</taxon>
    </lineage>
</organism>
<accession>A0A9D9IGJ8</accession>
<evidence type="ECO:0000259" key="2">
    <source>
        <dbReference type="Pfam" id="PF22013"/>
    </source>
</evidence>
<dbReference type="SUPFAM" id="SSF53335">
    <property type="entry name" value="S-adenosyl-L-methionine-dependent methyltransferases"/>
    <property type="match status" value="1"/>
</dbReference>
<sequence>MSTPATAPDRFTEFVLEHENDDTARLLLSKERWKDIDIDLAVNTILSRRKLRDKVPAWYSHAGLVYPAKLSAEQCSSQDTAGYKAALALRLHRGQTENGSRLHRASPAAPVKEATENGDLPLADLHIADLTGGLGVDSWAFSKVAGKVFYNEMDPVLAHAARHNFLTLGASGISVHNSTLSPGSAAELLEGFRPGIVFLDPARRADDGKKVFLIEDCRPDVLGMKDELLEISKCLMVKLSPMADISMVTEKLGRQCSELHVVASGGECKELLAVLDRAFHGECRIVVCSDAGRADRGIFSFTRTEERAAPAVFVSGEEEASRSHFLFEPGKALLKSGAFNLISSRFGIKKLSRSTHLYLFDDGSTASELASYGKVFRILETFPVNGRNIREAGRKYPHAEVTARNIRMSSEQLRSKLGVLPGDRIHIFGAEYLFVTERYIPA</sequence>
<dbReference type="Proteomes" id="UP000823603">
    <property type="component" value="Unassembled WGS sequence"/>
</dbReference>